<accession>A0A401GQ76</accession>
<name>A0A401GQ76_9APHY</name>
<dbReference type="EMBL" id="BFAD01000006">
    <property type="protein sequence ID" value="GBE84299.1"/>
    <property type="molecule type" value="Genomic_DNA"/>
</dbReference>
<dbReference type="GeneID" id="38781216"/>
<reference evidence="3 4" key="1">
    <citation type="journal article" date="2018" name="Sci. Rep.">
        <title>Genome sequence of the cauliflower mushroom Sparassis crispa (Hanabiratake) and its association with beneficial usage.</title>
        <authorList>
            <person name="Kiyama R."/>
            <person name="Furutani Y."/>
            <person name="Kawaguchi K."/>
            <person name="Nakanishi T."/>
        </authorList>
    </citation>
    <scope>NUCLEOTIDE SEQUENCE [LARGE SCALE GENOMIC DNA]</scope>
</reference>
<dbReference type="InterPro" id="IPR017795">
    <property type="entry name" value="ABBA_NscD-like"/>
</dbReference>
<sequence length="409" mass="46350">MLAASIILSTPISPIAANSPNVFPVTHKTLSESVYDVLNLTLRFGEDERFWWETSGRILANMFQHLGYSVTVQFLHMLFFHVRILPFMGPRPNWQNKPVFKSYMTDDHTPIEVSWIVGPEGSTTVRYAIEPIEKSLFAKKSAALRMVDEMRPVVNHLDLSWFFLLDKVLVWHGQTNALGTKHLTQYFLGFDCSHTGAITLKAYFLPEIKAALTGVSKEMLTMHALKSLDAELTIPWKAIIMYFNTLPSSMRPDIEILATDCGAPEDSRIKALVDLWRLVMGVDTAMPDWKEQHLVSPSSNNNHITCGLLLYYELKPGCAQPLPKVYLPVRHYCTDDLAVARGMQAFHRARGNTLLNGYVRDVEAIFGRHRPLGVCTGIHTYVSLAIKRKEFEVTSYFNPEAYGPERFSP</sequence>
<dbReference type="GO" id="GO:0004659">
    <property type="term" value="F:prenyltransferase activity"/>
    <property type="evidence" value="ECO:0007669"/>
    <property type="project" value="TreeGrafter"/>
</dbReference>
<gene>
    <name evidence="3" type="ORF">SCP_0602770</name>
</gene>
<dbReference type="GO" id="GO:0009820">
    <property type="term" value="P:alkaloid metabolic process"/>
    <property type="evidence" value="ECO:0007669"/>
    <property type="project" value="InterPro"/>
</dbReference>
<dbReference type="NCBIfam" id="TIGR03429">
    <property type="entry name" value="arom_pren_DMATS"/>
    <property type="match status" value="1"/>
</dbReference>
<dbReference type="RefSeq" id="XP_027615212.1">
    <property type="nucleotide sequence ID" value="XM_027759411.1"/>
</dbReference>
<evidence type="ECO:0000313" key="3">
    <source>
        <dbReference type="EMBL" id="GBE84299.1"/>
    </source>
</evidence>
<evidence type="ECO:0000256" key="2">
    <source>
        <dbReference type="ARBA" id="ARBA00022679"/>
    </source>
</evidence>
<protein>
    <submittedName>
        <fullName evidence="3">4-O-dimethylallyl-L-tyrosine synthase</fullName>
    </submittedName>
</protein>
<dbReference type="AlphaFoldDB" id="A0A401GQ76"/>
<dbReference type="CDD" id="cd13929">
    <property type="entry name" value="PT-DMATS_CymD"/>
    <property type="match status" value="1"/>
</dbReference>
<comment type="similarity">
    <text evidence="1">Belongs to the tryptophan dimethylallyltransferase family.</text>
</comment>
<proteinExistence type="inferred from homology"/>
<dbReference type="PANTHER" id="PTHR40627:SF4">
    <property type="entry name" value="PRENYLTRANSFERASE ASQH1-RELATED"/>
    <property type="match status" value="1"/>
</dbReference>
<evidence type="ECO:0000256" key="1">
    <source>
        <dbReference type="ARBA" id="ARBA00010209"/>
    </source>
</evidence>
<comment type="caution">
    <text evidence="3">The sequence shown here is derived from an EMBL/GenBank/DDBJ whole genome shotgun (WGS) entry which is preliminary data.</text>
</comment>
<dbReference type="Pfam" id="PF11991">
    <property type="entry name" value="Trp_DMAT"/>
    <property type="match status" value="2"/>
</dbReference>
<dbReference type="InParanoid" id="A0A401GQ76"/>
<dbReference type="PANTHER" id="PTHR40627">
    <property type="entry name" value="INDOLE PRENYLTRANSFERASE TDIB-RELATED"/>
    <property type="match status" value="1"/>
</dbReference>
<evidence type="ECO:0000313" key="4">
    <source>
        <dbReference type="Proteomes" id="UP000287166"/>
    </source>
</evidence>
<organism evidence="3 4">
    <name type="scientific">Sparassis crispa</name>
    <dbReference type="NCBI Taxonomy" id="139825"/>
    <lineage>
        <taxon>Eukaryota</taxon>
        <taxon>Fungi</taxon>
        <taxon>Dikarya</taxon>
        <taxon>Basidiomycota</taxon>
        <taxon>Agaricomycotina</taxon>
        <taxon>Agaricomycetes</taxon>
        <taxon>Polyporales</taxon>
        <taxon>Sparassidaceae</taxon>
        <taxon>Sparassis</taxon>
    </lineage>
</organism>
<keyword evidence="4" id="KW-1185">Reference proteome</keyword>
<keyword evidence="2" id="KW-0808">Transferase</keyword>
<dbReference type="OrthoDB" id="3354387at2759"/>
<dbReference type="Proteomes" id="UP000287166">
    <property type="component" value="Unassembled WGS sequence"/>
</dbReference>